<protein>
    <submittedName>
        <fullName evidence="1">Uncharacterized protein</fullName>
    </submittedName>
</protein>
<evidence type="ECO:0000313" key="2">
    <source>
        <dbReference type="Proteomes" id="UP000266673"/>
    </source>
</evidence>
<organism evidence="1 2">
    <name type="scientific">Gigaspora rosea</name>
    <dbReference type="NCBI Taxonomy" id="44941"/>
    <lineage>
        <taxon>Eukaryota</taxon>
        <taxon>Fungi</taxon>
        <taxon>Fungi incertae sedis</taxon>
        <taxon>Mucoromycota</taxon>
        <taxon>Glomeromycotina</taxon>
        <taxon>Glomeromycetes</taxon>
        <taxon>Diversisporales</taxon>
        <taxon>Gigasporaceae</taxon>
        <taxon>Gigaspora</taxon>
    </lineage>
</organism>
<evidence type="ECO:0000313" key="1">
    <source>
        <dbReference type="EMBL" id="RIB30754.1"/>
    </source>
</evidence>
<gene>
    <name evidence="1" type="ORF">C2G38_2052963</name>
</gene>
<sequence length="61" mass="7893">MLYDHLFQHHQYLFDNYNPIYSFHQQFPYQYHLYHFVFGKEIYYEYLVLIYRSTLYLISMH</sequence>
<name>A0A397W7S1_9GLOM</name>
<reference evidence="1 2" key="1">
    <citation type="submission" date="2018-06" db="EMBL/GenBank/DDBJ databases">
        <title>Comparative genomics reveals the genomic features of Rhizophagus irregularis, R. cerebriforme, R. diaphanum and Gigaspora rosea, and their symbiotic lifestyle signature.</title>
        <authorList>
            <person name="Morin E."/>
            <person name="San Clemente H."/>
            <person name="Chen E.C.H."/>
            <person name="De La Providencia I."/>
            <person name="Hainaut M."/>
            <person name="Kuo A."/>
            <person name="Kohler A."/>
            <person name="Murat C."/>
            <person name="Tang N."/>
            <person name="Roy S."/>
            <person name="Loubradou J."/>
            <person name="Henrissat B."/>
            <person name="Grigoriev I.V."/>
            <person name="Corradi N."/>
            <person name="Roux C."/>
            <person name="Martin F.M."/>
        </authorList>
    </citation>
    <scope>NUCLEOTIDE SEQUENCE [LARGE SCALE GENOMIC DNA]</scope>
    <source>
        <strain evidence="1 2">DAOM 194757</strain>
    </source>
</reference>
<accession>A0A397W7S1</accession>
<comment type="caution">
    <text evidence="1">The sequence shown here is derived from an EMBL/GenBank/DDBJ whole genome shotgun (WGS) entry which is preliminary data.</text>
</comment>
<proteinExistence type="predicted"/>
<dbReference type="Proteomes" id="UP000266673">
    <property type="component" value="Unassembled WGS sequence"/>
</dbReference>
<keyword evidence="2" id="KW-1185">Reference proteome</keyword>
<dbReference type="EMBL" id="QKWP01000006">
    <property type="protein sequence ID" value="RIB30754.1"/>
    <property type="molecule type" value="Genomic_DNA"/>
</dbReference>
<dbReference type="AlphaFoldDB" id="A0A397W7S1"/>